<sequence>MFSYFRNWMLPVKKINQTLPKSGLIYEIGSGHGSLAYELAKNFSRRQVVGIDIDQAKIAIAKNLFVNSNLTFRVDDAKTFSYLHCDGVVLSDFLHHLKLNDQVAVLKQAINKLNKQGYLLVKEIDLHDSWRMRLSRLWDWLLYPRDQIYYRSKSDWVKLLHQLGLEVKVTREVVWFPGSTYLYICQKK</sequence>
<dbReference type="STRING" id="1618446.UV61_C0002G0203"/>
<comment type="caution">
    <text evidence="1">The sequence shown here is derived from an EMBL/GenBank/DDBJ whole genome shotgun (WGS) entry which is preliminary data.</text>
</comment>
<dbReference type="CDD" id="cd02440">
    <property type="entry name" value="AdoMet_MTases"/>
    <property type="match status" value="1"/>
</dbReference>
<dbReference type="EMBL" id="LCFD01000002">
    <property type="protein sequence ID" value="KKS87482.1"/>
    <property type="molecule type" value="Genomic_DNA"/>
</dbReference>
<dbReference type="Pfam" id="PF13489">
    <property type="entry name" value="Methyltransf_23"/>
    <property type="match status" value="1"/>
</dbReference>
<protein>
    <recommendedName>
        <fullName evidence="3">Methyltransferase domain-containing protein</fullName>
    </recommendedName>
</protein>
<dbReference type="SUPFAM" id="SSF53335">
    <property type="entry name" value="S-adenosyl-L-methionine-dependent methyltransferases"/>
    <property type="match status" value="1"/>
</dbReference>
<evidence type="ECO:0008006" key="3">
    <source>
        <dbReference type="Google" id="ProtNLM"/>
    </source>
</evidence>
<proteinExistence type="predicted"/>
<dbReference type="InterPro" id="IPR029063">
    <property type="entry name" value="SAM-dependent_MTases_sf"/>
</dbReference>
<gene>
    <name evidence="1" type="ORF">UV61_C0002G0203</name>
</gene>
<reference evidence="1 2" key="1">
    <citation type="journal article" date="2015" name="Nature">
        <title>rRNA introns, odd ribosomes, and small enigmatic genomes across a large radiation of phyla.</title>
        <authorList>
            <person name="Brown C.T."/>
            <person name="Hug L.A."/>
            <person name="Thomas B.C."/>
            <person name="Sharon I."/>
            <person name="Castelle C.J."/>
            <person name="Singh A."/>
            <person name="Wilkins M.J."/>
            <person name="Williams K.H."/>
            <person name="Banfield J.F."/>
        </authorList>
    </citation>
    <scope>NUCLEOTIDE SEQUENCE [LARGE SCALE GENOMIC DNA]</scope>
</reference>
<organism evidence="1 2">
    <name type="scientific">Candidatus Gottesmanbacteria bacterium GW2011_GWB1_43_11</name>
    <dbReference type="NCBI Taxonomy" id="1618446"/>
    <lineage>
        <taxon>Bacteria</taxon>
        <taxon>Candidatus Gottesmaniibacteriota</taxon>
    </lineage>
</organism>
<evidence type="ECO:0000313" key="1">
    <source>
        <dbReference type="EMBL" id="KKS87482.1"/>
    </source>
</evidence>
<dbReference type="AlphaFoldDB" id="A0A0G1CPS7"/>
<name>A0A0G1CPS7_9BACT</name>
<dbReference type="PANTHER" id="PTHR43861">
    <property type="entry name" value="TRANS-ACONITATE 2-METHYLTRANSFERASE-RELATED"/>
    <property type="match status" value="1"/>
</dbReference>
<evidence type="ECO:0000313" key="2">
    <source>
        <dbReference type="Proteomes" id="UP000034050"/>
    </source>
</evidence>
<dbReference type="Gene3D" id="3.40.50.150">
    <property type="entry name" value="Vaccinia Virus protein VP39"/>
    <property type="match status" value="1"/>
</dbReference>
<dbReference type="Proteomes" id="UP000034050">
    <property type="component" value="Unassembled WGS sequence"/>
</dbReference>
<accession>A0A0G1CPS7</accession>